<keyword evidence="6" id="KW-1185">Reference proteome</keyword>
<dbReference type="PANTHER" id="PTHR32268:SF11">
    <property type="entry name" value="HOMOSERINE O-ACETYLTRANSFERASE"/>
    <property type="match status" value="1"/>
</dbReference>
<keyword evidence="2" id="KW-0963">Cytoplasm</keyword>
<organism evidence="5 6">
    <name type="scientific">Tumidithrix elongata BACA0141</name>
    <dbReference type="NCBI Taxonomy" id="2716417"/>
    <lineage>
        <taxon>Bacteria</taxon>
        <taxon>Bacillati</taxon>
        <taxon>Cyanobacteriota</taxon>
        <taxon>Cyanophyceae</taxon>
        <taxon>Pseudanabaenales</taxon>
        <taxon>Pseudanabaenaceae</taxon>
        <taxon>Tumidithrix</taxon>
        <taxon>Tumidithrix elongata</taxon>
    </lineage>
</organism>
<dbReference type="PANTHER" id="PTHR32268">
    <property type="entry name" value="HOMOSERINE O-ACETYLTRANSFERASE"/>
    <property type="match status" value="1"/>
</dbReference>
<dbReference type="HAMAP" id="MF_00296">
    <property type="entry name" value="MetX_acyltransf"/>
    <property type="match status" value="1"/>
</dbReference>
<proteinExistence type="inferred from homology"/>
<comment type="pathway">
    <text evidence="2">Amino-acid biosynthesis; L-methionine biosynthesis via de novo pathway; O-acetyl-L-homoserine from L-homoserine: step 1/1.</text>
</comment>
<comment type="subunit">
    <text evidence="2">Homodimer.</text>
</comment>
<feature type="binding site" evidence="2">
    <location>
        <position position="212"/>
    </location>
    <ligand>
        <name>substrate</name>
    </ligand>
</feature>
<feature type="active site" description="Nucleophile" evidence="2 3">
    <location>
        <position position="143"/>
    </location>
</feature>
<comment type="function">
    <text evidence="2">Transfers an acetyl group from acetyl-CoA to L-homoserine, forming acetyl-L-homoserine.</text>
</comment>
<keyword evidence="2 5" id="KW-0012">Acyltransferase</keyword>
<dbReference type="GO" id="GO:0005737">
    <property type="term" value="C:cytoplasm"/>
    <property type="evidence" value="ECO:0007669"/>
    <property type="project" value="UniProtKB-SubCell"/>
</dbReference>
<accession>A0AAW9Q4C7</accession>
<comment type="subcellular location">
    <subcellularLocation>
        <location evidence="2">Cytoplasm</location>
    </subcellularLocation>
</comment>
<dbReference type="InterPro" id="IPR000073">
    <property type="entry name" value="AB_hydrolase_1"/>
</dbReference>
<feature type="binding site" evidence="2">
    <location>
        <position position="329"/>
    </location>
    <ligand>
        <name>substrate</name>
    </ligand>
</feature>
<dbReference type="NCBIfam" id="NF001209">
    <property type="entry name" value="PRK00175.1"/>
    <property type="match status" value="1"/>
</dbReference>
<keyword evidence="2" id="KW-0028">Amino-acid biosynthesis</keyword>
<evidence type="ECO:0000256" key="3">
    <source>
        <dbReference type="PIRSR" id="PIRSR000443-1"/>
    </source>
</evidence>
<dbReference type="NCBIfam" id="TIGR01392">
    <property type="entry name" value="homoserO_Ac_trn"/>
    <property type="match status" value="1"/>
</dbReference>
<keyword evidence="1 2" id="KW-0808">Transferase</keyword>
<dbReference type="EC" id="2.3.1.31" evidence="2"/>
<evidence type="ECO:0000256" key="1">
    <source>
        <dbReference type="ARBA" id="ARBA00022679"/>
    </source>
</evidence>
<evidence type="ECO:0000256" key="2">
    <source>
        <dbReference type="HAMAP-Rule" id="MF_00296"/>
    </source>
</evidence>
<evidence type="ECO:0000259" key="4">
    <source>
        <dbReference type="Pfam" id="PF00561"/>
    </source>
</evidence>
<dbReference type="GO" id="GO:0004414">
    <property type="term" value="F:homoserine O-acetyltransferase activity"/>
    <property type="evidence" value="ECO:0007669"/>
    <property type="project" value="UniProtKB-UniRule"/>
</dbReference>
<dbReference type="GO" id="GO:0009086">
    <property type="term" value="P:methionine biosynthetic process"/>
    <property type="evidence" value="ECO:0007669"/>
    <property type="project" value="UniProtKB-UniRule"/>
</dbReference>
<name>A0AAW9Q4C7_9CYAN</name>
<sequence length="349" mass="39138">MKYKHFISDRTLFYQIPQPLALESGEVLHNVQVAYRTWGELNAKGDNAVLICHGFTGNADADRWWDGLFGEGKTFDPTVDLIVCANILGSCYGTTGATSVNPNTGKPYRANFPPITIRDIVRSQAELMAGLGINQWKLVTGGSLGGMQTLEWSLMYPDRVQAIAPISVAGRHSAWSIALSEAQRQAIYADPHWQDGNYNDRLAPHKGLAIARMIATCSYYGHLDFDRRFGRELDDGGNFAIATYLQQEGEKLVERFDANTYISLTKAMDSHDLGRDRGDYPTVLTNIRQPTLIVSCDSDLLYFPKEQQELAKFIPNANLVYLNSIHGHDAFLIDLQNLNHLLFNFRQNF</sequence>
<dbReference type="AlphaFoldDB" id="A0AAW9Q4C7"/>
<dbReference type="InterPro" id="IPR008220">
    <property type="entry name" value="HAT_MetX-like"/>
</dbReference>
<dbReference type="GO" id="GO:0009092">
    <property type="term" value="P:homoserine metabolic process"/>
    <property type="evidence" value="ECO:0007669"/>
    <property type="project" value="TreeGrafter"/>
</dbReference>
<keyword evidence="2" id="KW-0486">Methionine biosynthesis</keyword>
<dbReference type="RefSeq" id="WP_330484104.1">
    <property type="nucleotide sequence ID" value="NZ_JAZBJZ010000048.1"/>
</dbReference>
<feature type="active site" evidence="2 3">
    <location>
        <position position="328"/>
    </location>
</feature>
<evidence type="ECO:0000313" key="6">
    <source>
        <dbReference type="Proteomes" id="UP001333818"/>
    </source>
</evidence>
<comment type="caution">
    <text evidence="2">Lacks conserved residue(s) required for the propagation of feature annotation.</text>
</comment>
<evidence type="ECO:0000313" key="5">
    <source>
        <dbReference type="EMBL" id="MEE3717673.1"/>
    </source>
</evidence>
<dbReference type="Proteomes" id="UP001333818">
    <property type="component" value="Unassembled WGS sequence"/>
</dbReference>
<protein>
    <recommendedName>
        <fullName evidence="2">Homoserine O-acetyltransferase</fullName>
        <shortName evidence="2">HAT</shortName>
        <ecNumber evidence="2">2.3.1.31</ecNumber>
    </recommendedName>
    <alternativeName>
        <fullName evidence="2">Homoserine transacetylase</fullName>
        <shortName evidence="2">HTA</shortName>
    </alternativeName>
</protein>
<dbReference type="InterPro" id="IPR029058">
    <property type="entry name" value="AB_hydrolase_fold"/>
</dbReference>
<comment type="catalytic activity">
    <reaction evidence="2">
        <text>L-homoserine + acetyl-CoA = O-acetyl-L-homoserine + CoA</text>
        <dbReference type="Rhea" id="RHEA:13701"/>
        <dbReference type="ChEBI" id="CHEBI:57287"/>
        <dbReference type="ChEBI" id="CHEBI:57288"/>
        <dbReference type="ChEBI" id="CHEBI:57476"/>
        <dbReference type="ChEBI" id="CHEBI:57716"/>
        <dbReference type="EC" id="2.3.1.31"/>
    </reaction>
</comment>
<comment type="caution">
    <text evidence="5">The sequence shown here is derived from an EMBL/GenBank/DDBJ whole genome shotgun (WGS) entry which is preliminary data.</text>
</comment>
<dbReference type="EMBL" id="JAZBJZ010000048">
    <property type="protein sequence ID" value="MEE3717673.1"/>
    <property type="molecule type" value="Genomic_DNA"/>
</dbReference>
<dbReference type="Gene3D" id="3.40.50.1820">
    <property type="entry name" value="alpha/beta hydrolase"/>
    <property type="match status" value="1"/>
</dbReference>
<comment type="similarity">
    <text evidence="2">Belongs to the AB hydrolase superfamily. MetX family.</text>
</comment>
<dbReference type="Pfam" id="PF00561">
    <property type="entry name" value="Abhydrolase_1"/>
    <property type="match status" value="1"/>
</dbReference>
<dbReference type="PIRSF" id="PIRSF000443">
    <property type="entry name" value="Homoser_Ac_trans"/>
    <property type="match status" value="1"/>
</dbReference>
<feature type="active site" evidence="2 3">
    <location>
        <position position="299"/>
    </location>
</feature>
<gene>
    <name evidence="5" type="primary">metX</name>
    <name evidence="2" type="synonym">metXA</name>
    <name evidence="5" type="ORF">V2H45_13110</name>
</gene>
<dbReference type="SUPFAM" id="SSF53474">
    <property type="entry name" value="alpha/beta-Hydrolases"/>
    <property type="match status" value="1"/>
</dbReference>
<reference evidence="5" key="1">
    <citation type="submission" date="2024-01" db="EMBL/GenBank/DDBJ databases">
        <title>Bank of Algae and Cyanobacteria of the Azores (BACA) strain genomes.</title>
        <authorList>
            <person name="Luz R."/>
            <person name="Cordeiro R."/>
            <person name="Fonseca A."/>
            <person name="Goncalves V."/>
        </authorList>
    </citation>
    <scope>NUCLEOTIDE SEQUENCE</scope>
    <source>
        <strain evidence="5">BACA0141</strain>
    </source>
</reference>
<feature type="domain" description="AB hydrolase-1" evidence="4">
    <location>
        <begin position="47"/>
        <end position="324"/>
    </location>
</feature>